<dbReference type="EMBL" id="FUZT01000004">
    <property type="protein sequence ID" value="SKC61323.1"/>
    <property type="molecule type" value="Genomic_DNA"/>
</dbReference>
<evidence type="ECO:0000313" key="2">
    <source>
        <dbReference type="Proteomes" id="UP000190285"/>
    </source>
</evidence>
<reference evidence="1 2" key="1">
    <citation type="submission" date="2017-02" db="EMBL/GenBank/DDBJ databases">
        <authorList>
            <person name="Peterson S.W."/>
        </authorList>
    </citation>
    <scope>NUCLEOTIDE SEQUENCE [LARGE SCALE GENOMIC DNA]</scope>
    <source>
        <strain evidence="1 2">M1</strain>
    </source>
</reference>
<sequence length="54" mass="6450">MWKKNNANFTKTKKEERDASTKTIIKTYLQFQAFPMNFWGEGPFSDELILNYDI</sequence>
<protein>
    <submittedName>
        <fullName evidence="1">Uncharacterized protein</fullName>
    </submittedName>
</protein>
<dbReference type="AlphaFoldDB" id="A0A1T5KC87"/>
<dbReference type="RefSeq" id="WP_170917327.1">
    <property type="nucleotide sequence ID" value="NZ_FUZT01000004.1"/>
</dbReference>
<keyword evidence="2" id="KW-1185">Reference proteome</keyword>
<gene>
    <name evidence="1" type="ORF">SAMN02194393_01678</name>
</gene>
<evidence type="ECO:0000313" key="1">
    <source>
        <dbReference type="EMBL" id="SKC61323.1"/>
    </source>
</evidence>
<name>A0A1T5KC87_9FIRM</name>
<dbReference type="Proteomes" id="UP000190285">
    <property type="component" value="Unassembled WGS sequence"/>
</dbReference>
<proteinExistence type="predicted"/>
<accession>A0A1T5KC87</accession>
<organism evidence="1 2">
    <name type="scientific">Maledivibacter halophilus</name>
    <dbReference type="NCBI Taxonomy" id="36842"/>
    <lineage>
        <taxon>Bacteria</taxon>
        <taxon>Bacillati</taxon>
        <taxon>Bacillota</taxon>
        <taxon>Clostridia</taxon>
        <taxon>Peptostreptococcales</taxon>
        <taxon>Caminicellaceae</taxon>
        <taxon>Maledivibacter</taxon>
    </lineage>
</organism>